<dbReference type="AlphaFoldDB" id="A0AAP0QD86"/>
<protein>
    <submittedName>
        <fullName evidence="1">Uncharacterized protein</fullName>
    </submittedName>
</protein>
<organism evidence="1 2">
    <name type="scientific">Citrus x changshan-huyou</name>
    <dbReference type="NCBI Taxonomy" id="2935761"/>
    <lineage>
        <taxon>Eukaryota</taxon>
        <taxon>Viridiplantae</taxon>
        <taxon>Streptophyta</taxon>
        <taxon>Embryophyta</taxon>
        <taxon>Tracheophyta</taxon>
        <taxon>Spermatophyta</taxon>
        <taxon>Magnoliopsida</taxon>
        <taxon>eudicotyledons</taxon>
        <taxon>Gunneridae</taxon>
        <taxon>Pentapetalae</taxon>
        <taxon>rosids</taxon>
        <taxon>malvids</taxon>
        <taxon>Sapindales</taxon>
        <taxon>Rutaceae</taxon>
        <taxon>Aurantioideae</taxon>
        <taxon>Citrus</taxon>
    </lineage>
</organism>
<dbReference type="EMBL" id="JBCGBO010000025">
    <property type="protein sequence ID" value="KAK9175731.1"/>
    <property type="molecule type" value="Genomic_DNA"/>
</dbReference>
<gene>
    <name evidence="1" type="ORF">WN944_027738</name>
</gene>
<evidence type="ECO:0000313" key="1">
    <source>
        <dbReference type="EMBL" id="KAK9175731.1"/>
    </source>
</evidence>
<accession>A0AAP0QD86</accession>
<proteinExistence type="predicted"/>
<name>A0AAP0QD86_9ROSI</name>
<dbReference type="Proteomes" id="UP001428341">
    <property type="component" value="Unassembled WGS sequence"/>
</dbReference>
<sequence length="120" mass="13873">MRLNDEESRVMVEFGVDDDDDERFCSASFLKILRRRISSESVKTRPFGEVGEETGDVATCLRFLGVDDMVVAADFRFGFGKDYTLESIKESRRRRLALFGWWLYSVRFSFSQNDLDVFGG</sequence>
<keyword evidence="2" id="KW-1185">Reference proteome</keyword>
<comment type="caution">
    <text evidence="1">The sequence shown here is derived from an EMBL/GenBank/DDBJ whole genome shotgun (WGS) entry which is preliminary data.</text>
</comment>
<evidence type="ECO:0000313" key="2">
    <source>
        <dbReference type="Proteomes" id="UP001428341"/>
    </source>
</evidence>
<reference evidence="1 2" key="1">
    <citation type="submission" date="2024-05" db="EMBL/GenBank/DDBJ databases">
        <title>Haplotype-resolved chromosome-level genome assembly of Huyou (Citrus changshanensis).</title>
        <authorList>
            <person name="Miao C."/>
            <person name="Chen W."/>
            <person name="Wu Y."/>
            <person name="Wang L."/>
            <person name="Zhao S."/>
            <person name="Grierson D."/>
            <person name="Xu C."/>
            <person name="Chen K."/>
        </authorList>
    </citation>
    <scope>NUCLEOTIDE SEQUENCE [LARGE SCALE GENOMIC DNA]</scope>
    <source>
        <strain evidence="1">01-14</strain>
        <tissue evidence="1">Leaf</tissue>
    </source>
</reference>